<keyword evidence="2" id="KW-0732">Signal</keyword>
<proteinExistence type="predicted"/>
<gene>
    <name evidence="3" type="ORF">SAMN05216498_2129</name>
</gene>
<feature type="region of interest" description="Disordered" evidence="1">
    <location>
        <begin position="35"/>
        <end position="63"/>
    </location>
</feature>
<organism evidence="3 4">
    <name type="scientific">Tenuibacillus multivorans</name>
    <dbReference type="NCBI Taxonomy" id="237069"/>
    <lineage>
        <taxon>Bacteria</taxon>
        <taxon>Bacillati</taxon>
        <taxon>Bacillota</taxon>
        <taxon>Bacilli</taxon>
        <taxon>Bacillales</taxon>
        <taxon>Bacillaceae</taxon>
        <taxon>Tenuibacillus</taxon>
    </lineage>
</organism>
<reference evidence="3 4" key="1">
    <citation type="submission" date="2016-10" db="EMBL/GenBank/DDBJ databases">
        <authorList>
            <person name="de Groot N.N."/>
        </authorList>
    </citation>
    <scope>NUCLEOTIDE SEQUENCE [LARGE SCALE GENOMIC DNA]</scope>
    <source>
        <strain evidence="3 4">CGMCC 1.3442</strain>
    </source>
</reference>
<evidence type="ECO:0000313" key="4">
    <source>
        <dbReference type="Proteomes" id="UP000199334"/>
    </source>
</evidence>
<accession>A0A1H0AY22</accession>
<evidence type="ECO:0000256" key="1">
    <source>
        <dbReference type="SAM" id="MobiDB-lite"/>
    </source>
</evidence>
<evidence type="ECO:0008006" key="5">
    <source>
        <dbReference type="Google" id="ProtNLM"/>
    </source>
</evidence>
<dbReference type="InterPro" id="IPR029058">
    <property type="entry name" value="AB_hydrolase_fold"/>
</dbReference>
<dbReference type="OrthoDB" id="9765872at2"/>
<protein>
    <recommendedName>
        <fullName evidence="5">Triacylglycerol lipase</fullName>
    </recommendedName>
</protein>
<dbReference type="Gene3D" id="3.40.50.1820">
    <property type="entry name" value="alpha/beta hydrolase"/>
    <property type="match status" value="1"/>
</dbReference>
<feature type="chain" id="PRO_5011501418" description="Triacylglycerol lipase" evidence="2">
    <location>
        <begin position="25"/>
        <end position="527"/>
    </location>
</feature>
<dbReference type="AlphaFoldDB" id="A0A1H0AY22"/>
<sequence length="527" mass="58124">MLKKIAFLCLIVAVIAGANMTLFADSEDISDPQPAYDLDSKSISGKAGNGNDETPGEWYIGDTPPNLDPSKPILLFVPGLNNVAQVWWEDNDMYQTAYDAGFQTTFVQLHDAGGESADMWDNGELLAEKIVEISNHFGGKPITVVAYSKGGVDTQSALTYYDAHQYVDNVITLSSPHHGSQLADLAYSSWSSWLADLLGAQGDGTYSMQMAEMNAFRNQTDPQPLAYYNDYYTLGGTDWGSTFSSTWYGGMYLSQHGDNDGVVTVDSSRLPGGQELAIGDWNHTTVRTGDTFSVFENYISSSQLANNIQSSEQKNKTFPSNQWVHGSGLEQGKHEITIPIEENVKALTLNLLTSQQPNDMVLVDPTGKTHQTNFKSTKFQEGVFKGGISHATTIESPQSGEWTLKIHSGNDNAYLLLADFKAPEKYELNKHVNRHKSLELTYNLKSNTDQVNSQSLQTTYRITESGNPSQTLTYTQKGEANHSQHITLNQPNQVYNVTIDIEGKTKTGETFKRTIIESVKVPGTPYK</sequence>
<keyword evidence="4" id="KW-1185">Reference proteome</keyword>
<feature type="signal peptide" evidence="2">
    <location>
        <begin position="1"/>
        <end position="24"/>
    </location>
</feature>
<dbReference type="Proteomes" id="UP000199334">
    <property type="component" value="Unassembled WGS sequence"/>
</dbReference>
<dbReference type="EMBL" id="FNIG01000004">
    <property type="protein sequence ID" value="SDN38289.1"/>
    <property type="molecule type" value="Genomic_DNA"/>
</dbReference>
<dbReference type="STRING" id="237069.SAMN05216498_2129"/>
<dbReference type="SUPFAM" id="SSF53474">
    <property type="entry name" value="alpha/beta-Hydrolases"/>
    <property type="match status" value="1"/>
</dbReference>
<evidence type="ECO:0000313" key="3">
    <source>
        <dbReference type="EMBL" id="SDN38289.1"/>
    </source>
</evidence>
<dbReference type="ESTHER" id="9baci-a0a1h0ay22">
    <property type="family name" value="BlEst2-lipase-like"/>
</dbReference>
<evidence type="ECO:0000256" key="2">
    <source>
        <dbReference type="SAM" id="SignalP"/>
    </source>
</evidence>
<name>A0A1H0AY22_9BACI</name>
<dbReference type="RefSeq" id="WP_093856574.1">
    <property type="nucleotide sequence ID" value="NZ_BJVZ01000013.1"/>
</dbReference>